<evidence type="ECO:0000313" key="2">
    <source>
        <dbReference type="Proteomes" id="UP000004535"/>
    </source>
</evidence>
<organism evidence="1 2">
    <name type="scientific">Burkholderia multivorans CGD2</name>
    <dbReference type="NCBI Taxonomy" id="513052"/>
    <lineage>
        <taxon>Bacteria</taxon>
        <taxon>Pseudomonadati</taxon>
        <taxon>Pseudomonadota</taxon>
        <taxon>Betaproteobacteria</taxon>
        <taxon>Burkholderiales</taxon>
        <taxon>Burkholderiaceae</taxon>
        <taxon>Burkholderia</taxon>
        <taxon>Burkholderia cepacia complex</taxon>
    </lineage>
</organism>
<evidence type="ECO:0008006" key="3">
    <source>
        <dbReference type="Google" id="ProtNLM"/>
    </source>
</evidence>
<dbReference type="EMBL" id="ACFC01000001">
    <property type="protein sequence ID" value="EEE09387.1"/>
    <property type="molecule type" value="Genomic_DNA"/>
</dbReference>
<accession>B9BI54</accession>
<protein>
    <recommendedName>
        <fullName evidence="3">DUF1326 domain-containing protein</fullName>
    </recommendedName>
</protein>
<name>B9BI54_9BURK</name>
<sequence length="223" mass="24148">MSPRARGGAMTPWEIQGTELINCNCSYGCPCQFNAPPTHGGCEAMGAISIDSGHYGDVVLDGVKIAVVFQWPGPIHEGHGRCQPIVDARADPAQRDAVLKIMTGQDTDPFATMFAVFASTLEHAYDPIFTTIDFDVDVDERRGRVHVEGVFDLTGEPIRNPVTGAAHRVRIDLPHGFEYELAEVGSGTGRSQGNIALTLDGTYAQFARLHLNNHGLIRHRVAA</sequence>
<gene>
    <name evidence="1" type="ORF">BURMUCGD2_4760</name>
</gene>
<dbReference type="InterPro" id="IPR014581">
    <property type="entry name" value="UCP033303"/>
</dbReference>
<proteinExistence type="predicted"/>
<dbReference type="Proteomes" id="UP000004535">
    <property type="component" value="Unassembled WGS sequence"/>
</dbReference>
<reference evidence="1 2" key="1">
    <citation type="journal article" date="2012" name="J. Bacteriol.">
        <title>Draft Genome Sequence Determination for Cystic Fibrosis and Chronic Granulomatous Disease Burkholderia multivorans Isolates.</title>
        <authorList>
            <person name="Varga J.J."/>
            <person name="Losada L."/>
            <person name="Zelazny A.M."/>
            <person name="Brinkac L."/>
            <person name="Harkins D."/>
            <person name="Radune D."/>
            <person name="Hostetler J."/>
            <person name="Sampaio E.P."/>
            <person name="Ronning C.M."/>
            <person name="Nierman W.C."/>
            <person name="Greenberg D.E."/>
            <person name="Holland S.M."/>
            <person name="Goldberg J.B."/>
        </authorList>
    </citation>
    <scope>NUCLEOTIDE SEQUENCE [LARGE SCALE GENOMIC DNA]</scope>
    <source>
        <strain evidence="1 2">CGD2</strain>
    </source>
</reference>
<dbReference type="AlphaFoldDB" id="B9BI54"/>
<dbReference type="PIRSF" id="PIRSF033303">
    <property type="entry name" value="UCP033303"/>
    <property type="match status" value="1"/>
</dbReference>
<evidence type="ECO:0000313" key="1">
    <source>
        <dbReference type="EMBL" id="EEE09387.1"/>
    </source>
</evidence>
<dbReference type="Pfam" id="PF07040">
    <property type="entry name" value="DUF1326"/>
    <property type="match status" value="1"/>
</dbReference>
<comment type="caution">
    <text evidence="1">The sequence shown here is derived from an EMBL/GenBank/DDBJ whole genome shotgun (WGS) entry which is preliminary data.</text>
</comment>
<dbReference type="InterPro" id="IPR009758">
    <property type="entry name" value="DUF1326"/>
</dbReference>